<name>A0A9Q1FUN0_SYNKA</name>
<reference evidence="1" key="1">
    <citation type="journal article" date="2023" name="Science">
        <title>Genome structures resolve the early diversification of teleost fishes.</title>
        <authorList>
            <person name="Parey E."/>
            <person name="Louis A."/>
            <person name="Montfort J."/>
            <person name="Bouchez O."/>
            <person name="Roques C."/>
            <person name="Iampietro C."/>
            <person name="Lluch J."/>
            <person name="Castinel A."/>
            <person name="Donnadieu C."/>
            <person name="Desvignes T."/>
            <person name="Floi Bucao C."/>
            <person name="Jouanno E."/>
            <person name="Wen M."/>
            <person name="Mejri S."/>
            <person name="Dirks R."/>
            <person name="Jansen H."/>
            <person name="Henkel C."/>
            <person name="Chen W.J."/>
            <person name="Zahm M."/>
            <person name="Cabau C."/>
            <person name="Klopp C."/>
            <person name="Thompson A.W."/>
            <person name="Robinson-Rechavi M."/>
            <person name="Braasch I."/>
            <person name="Lecointre G."/>
            <person name="Bobe J."/>
            <person name="Postlethwait J.H."/>
            <person name="Berthelot C."/>
            <person name="Roest Crollius H."/>
            <person name="Guiguen Y."/>
        </authorList>
    </citation>
    <scope>NUCLEOTIDE SEQUENCE</scope>
    <source>
        <strain evidence="1">WJC10195</strain>
    </source>
</reference>
<evidence type="ECO:0000313" key="1">
    <source>
        <dbReference type="EMBL" id="KAJ8366012.1"/>
    </source>
</evidence>
<organism evidence="1 2">
    <name type="scientific">Synaphobranchus kaupii</name>
    <name type="common">Kaup's arrowtooth eel</name>
    <dbReference type="NCBI Taxonomy" id="118154"/>
    <lineage>
        <taxon>Eukaryota</taxon>
        <taxon>Metazoa</taxon>
        <taxon>Chordata</taxon>
        <taxon>Craniata</taxon>
        <taxon>Vertebrata</taxon>
        <taxon>Euteleostomi</taxon>
        <taxon>Actinopterygii</taxon>
        <taxon>Neopterygii</taxon>
        <taxon>Teleostei</taxon>
        <taxon>Anguilliformes</taxon>
        <taxon>Synaphobranchidae</taxon>
        <taxon>Synaphobranchus</taxon>
    </lineage>
</organism>
<proteinExistence type="predicted"/>
<gene>
    <name evidence="1" type="ORF">SKAU_G00148430</name>
</gene>
<dbReference type="AlphaFoldDB" id="A0A9Q1FUN0"/>
<dbReference type="EMBL" id="JAINUF010000004">
    <property type="protein sequence ID" value="KAJ8366012.1"/>
    <property type="molecule type" value="Genomic_DNA"/>
</dbReference>
<comment type="caution">
    <text evidence="1">The sequence shown here is derived from an EMBL/GenBank/DDBJ whole genome shotgun (WGS) entry which is preliminary data.</text>
</comment>
<evidence type="ECO:0000313" key="2">
    <source>
        <dbReference type="Proteomes" id="UP001152622"/>
    </source>
</evidence>
<sequence>MDSLLIDLKLLNEPWEEEAERRASVFAAPPSVGCPLSPSAAVSLPGVERFVVILWARVFPSRDPLTGVSLPPICKYGLDKCGAYYCWKLGRSRLFSSVKLPSCLAFSAVLLWALVL</sequence>
<protein>
    <submittedName>
        <fullName evidence="1">Uncharacterized protein</fullName>
    </submittedName>
</protein>
<accession>A0A9Q1FUN0</accession>
<keyword evidence="2" id="KW-1185">Reference proteome</keyword>
<dbReference type="Proteomes" id="UP001152622">
    <property type="component" value="Chromosome 4"/>
</dbReference>